<dbReference type="Proteomes" id="UP000182649">
    <property type="component" value="Unassembled WGS sequence"/>
</dbReference>
<keyword evidence="1" id="KW-0472">Membrane</keyword>
<dbReference type="EMBL" id="FPBZ01000001">
    <property type="protein sequence ID" value="SFU35540.1"/>
    <property type="molecule type" value="Genomic_DNA"/>
</dbReference>
<gene>
    <name evidence="2" type="ORF">SAMN05216417_101480</name>
</gene>
<dbReference type="AlphaFoldDB" id="A0A1I7FH68"/>
<reference evidence="3" key="1">
    <citation type="submission" date="2016-10" db="EMBL/GenBank/DDBJ databases">
        <authorList>
            <person name="Varghese N."/>
            <person name="Submissions S."/>
        </authorList>
    </citation>
    <scope>NUCLEOTIDE SEQUENCE [LARGE SCALE GENOMIC DNA]</scope>
    <source>
        <strain evidence="3">Nl14</strain>
    </source>
</reference>
<feature type="transmembrane region" description="Helical" evidence="1">
    <location>
        <begin position="29"/>
        <end position="47"/>
    </location>
</feature>
<accession>A0A1I7FH68</accession>
<evidence type="ECO:0000256" key="1">
    <source>
        <dbReference type="SAM" id="Phobius"/>
    </source>
</evidence>
<name>A0A1I7FH68_9PROT</name>
<protein>
    <submittedName>
        <fullName evidence="2">Uncharacterized protein</fullName>
    </submittedName>
</protein>
<feature type="transmembrane region" description="Helical" evidence="1">
    <location>
        <begin position="59"/>
        <end position="82"/>
    </location>
</feature>
<dbReference type="RefSeq" id="WP_074972616.1">
    <property type="nucleotide sequence ID" value="NZ_FPBZ01000001.1"/>
</dbReference>
<organism evidence="2 3">
    <name type="scientific">Nitrosospira multiformis</name>
    <dbReference type="NCBI Taxonomy" id="1231"/>
    <lineage>
        <taxon>Bacteria</taxon>
        <taxon>Pseudomonadati</taxon>
        <taxon>Pseudomonadota</taxon>
        <taxon>Betaproteobacteria</taxon>
        <taxon>Nitrosomonadales</taxon>
        <taxon>Nitrosomonadaceae</taxon>
        <taxon>Nitrosospira</taxon>
    </lineage>
</organism>
<sequence length="90" mass="9421">MTSDATSKSDIVFDSATIGLFNNATNDHIANLTFLLSGGASNIQLVAGSFIGDITLNTLLGLVVLVVSIAIRISAPALWVALLQLEASFW</sequence>
<evidence type="ECO:0000313" key="2">
    <source>
        <dbReference type="EMBL" id="SFU35540.1"/>
    </source>
</evidence>
<keyword evidence="1" id="KW-1133">Transmembrane helix</keyword>
<proteinExistence type="predicted"/>
<keyword evidence="1" id="KW-0812">Transmembrane</keyword>
<evidence type="ECO:0000313" key="3">
    <source>
        <dbReference type="Proteomes" id="UP000182649"/>
    </source>
</evidence>